<feature type="short sequence motif" description="GXGXXG" evidence="4">
    <location>
        <begin position="19"/>
        <end position="24"/>
    </location>
</feature>
<keyword evidence="2 4" id="KW-0442">Lipid degradation</keyword>
<evidence type="ECO:0000313" key="6">
    <source>
        <dbReference type="EMBL" id="MDY0871867.1"/>
    </source>
</evidence>
<protein>
    <submittedName>
        <fullName evidence="6">Patatin-like phospholipase family protein</fullName>
    </submittedName>
</protein>
<reference evidence="6 7" key="1">
    <citation type="journal article" date="2013" name="Antonie Van Leeuwenhoek">
        <title>Dongia rigui sp. nov., isolated from freshwater of a large wetland in Korea.</title>
        <authorList>
            <person name="Baik K.S."/>
            <person name="Hwang Y.M."/>
            <person name="Choi J.S."/>
            <person name="Kwon J."/>
            <person name="Seong C.N."/>
        </authorList>
    </citation>
    <scope>NUCLEOTIDE SEQUENCE [LARGE SCALE GENOMIC DNA]</scope>
    <source>
        <strain evidence="6 7">04SU4-P</strain>
    </source>
</reference>
<accession>A0ABU5DXY3</accession>
<sequence length="382" mass="42504">MAARIELPPYETVALVLQGGGALGSYQAGVYQGLHEAGIEPNWFAGISIGALNAAILGGNPPEKRLERLTEFWDTICQSALFPAFTLGAEVASLLGDGDMRTLAGAWSSMRAIVEGQRGFFVPRIPTPFLNTATGPVASSFYDTAPLKETLERLCDFDRINAKIERVSVGAVDIETGNFEYFDNANRKLAPEHFMASGALPPSFPAVEIDGRFYWDGGLVSNTPLMEVLSRPPRRDTLAFQVDLWSAKGPLPQNLLDVDERRKDIVYSSRTRLVTDVAGYIQHLRNSLRKAIDKIPAELQDDPEVVKIKELACSKVYNTVQLIYRDKQYETHAKDYEFSILNMREHWRQGLDDIKDTLTHPEFLARPSGGRAVVTHDVHRVE</sequence>
<gene>
    <name evidence="6" type="ORF">SMD31_08030</name>
</gene>
<dbReference type="Gene3D" id="3.40.1090.10">
    <property type="entry name" value="Cytosolic phospholipase A2 catalytic domain"/>
    <property type="match status" value="2"/>
</dbReference>
<evidence type="ECO:0000256" key="1">
    <source>
        <dbReference type="ARBA" id="ARBA00022801"/>
    </source>
</evidence>
<name>A0ABU5DXY3_9PROT</name>
<dbReference type="PANTHER" id="PTHR14226:SF57">
    <property type="entry name" value="BLR7027 PROTEIN"/>
    <property type="match status" value="1"/>
</dbReference>
<dbReference type="InterPro" id="IPR021095">
    <property type="entry name" value="DUF3734"/>
</dbReference>
<dbReference type="PANTHER" id="PTHR14226">
    <property type="entry name" value="NEUROPATHY TARGET ESTERASE/SWISS CHEESE D.MELANOGASTER"/>
    <property type="match status" value="1"/>
</dbReference>
<evidence type="ECO:0000256" key="4">
    <source>
        <dbReference type="PROSITE-ProRule" id="PRU01161"/>
    </source>
</evidence>
<keyword evidence="7" id="KW-1185">Reference proteome</keyword>
<dbReference type="Pfam" id="PF01734">
    <property type="entry name" value="Patatin"/>
    <property type="match status" value="1"/>
</dbReference>
<feature type="short sequence motif" description="DGA/G" evidence="4">
    <location>
        <begin position="216"/>
        <end position="218"/>
    </location>
</feature>
<dbReference type="CDD" id="cd07209">
    <property type="entry name" value="Pat_hypo_Ecoli_Z1214_like"/>
    <property type="match status" value="1"/>
</dbReference>
<feature type="active site" description="Proton acceptor" evidence="4">
    <location>
        <position position="216"/>
    </location>
</feature>
<dbReference type="InterPro" id="IPR050301">
    <property type="entry name" value="NTE"/>
</dbReference>
<keyword evidence="1 4" id="KW-0378">Hydrolase</keyword>
<dbReference type="SUPFAM" id="SSF52151">
    <property type="entry name" value="FabD/lysophospholipase-like"/>
    <property type="match status" value="1"/>
</dbReference>
<dbReference type="InterPro" id="IPR002641">
    <property type="entry name" value="PNPLA_dom"/>
</dbReference>
<dbReference type="InterPro" id="IPR016035">
    <property type="entry name" value="Acyl_Trfase/lysoPLipase"/>
</dbReference>
<feature type="short sequence motif" description="GXSXG" evidence="4">
    <location>
        <begin position="46"/>
        <end position="50"/>
    </location>
</feature>
<dbReference type="Pfam" id="PF12536">
    <property type="entry name" value="DUF3734"/>
    <property type="match status" value="1"/>
</dbReference>
<evidence type="ECO:0000259" key="5">
    <source>
        <dbReference type="PROSITE" id="PS51635"/>
    </source>
</evidence>
<proteinExistence type="predicted"/>
<feature type="active site" description="Nucleophile" evidence="4">
    <location>
        <position position="48"/>
    </location>
</feature>
<evidence type="ECO:0000313" key="7">
    <source>
        <dbReference type="Proteomes" id="UP001271769"/>
    </source>
</evidence>
<comment type="caution">
    <text evidence="6">The sequence shown here is derived from an EMBL/GenBank/DDBJ whole genome shotgun (WGS) entry which is preliminary data.</text>
</comment>
<evidence type="ECO:0000256" key="3">
    <source>
        <dbReference type="ARBA" id="ARBA00023098"/>
    </source>
</evidence>
<keyword evidence="3 4" id="KW-0443">Lipid metabolism</keyword>
<dbReference type="RefSeq" id="WP_320500291.1">
    <property type="nucleotide sequence ID" value="NZ_JAXCLX010000001.1"/>
</dbReference>
<dbReference type="Proteomes" id="UP001271769">
    <property type="component" value="Unassembled WGS sequence"/>
</dbReference>
<organism evidence="6 7">
    <name type="scientific">Dongia rigui</name>
    <dbReference type="NCBI Taxonomy" id="940149"/>
    <lineage>
        <taxon>Bacteria</taxon>
        <taxon>Pseudomonadati</taxon>
        <taxon>Pseudomonadota</taxon>
        <taxon>Alphaproteobacteria</taxon>
        <taxon>Rhodospirillales</taxon>
        <taxon>Dongiaceae</taxon>
        <taxon>Dongia</taxon>
    </lineage>
</organism>
<feature type="domain" description="PNPLA" evidence="5">
    <location>
        <begin position="15"/>
        <end position="229"/>
    </location>
</feature>
<dbReference type="EMBL" id="JAXCLX010000001">
    <property type="protein sequence ID" value="MDY0871867.1"/>
    <property type="molecule type" value="Genomic_DNA"/>
</dbReference>
<dbReference type="PROSITE" id="PS51635">
    <property type="entry name" value="PNPLA"/>
    <property type="match status" value="1"/>
</dbReference>
<evidence type="ECO:0000256" key="2">
    <source>
        <dbReference type="ARBA" id="ARBA00022963"/>
    </source>
</evidence>